<dbReference type="GO" id="GO:0046872">
    <property type="term" value="F:metal ion binding"/>
    <property type="evidence" value="ECO:0007669"/>
    <property type="project" value="UniProtKB-KW"/>
</dbReference>
<keyword evidence="4 7" id="KW-0408">Iron</keyword>
<dbReference type="GO" id="GO:0140663">
    <property type="term" value="F:ATP-dependent FeS chaperone activity"/>
    <property type="evidence" value="ECO:0007669"/>
    <property type="project" value="InterPro"/>
</dbReference>
<comment type="function">
    <text evidence="7">Binds and transfers iron-sulfur (Fe-S) clusters to target apoproteins. Can hydrolyze ATP.</text>
</comment>
<dbReference type="RefSeq" id="WP_195811775.1">
    <property type="nucleotide sequence ID" value="NZ_CP064795.1"/>
</dbReference>
<keyword evidence="5 7" id="KW-0411">Iron-sulfur</keyword>
<reference evidence="8 9" key="1">
    <citation type="submission" date="2020-11" db="EMBL/GenBank/DDBJ databases">
        <title>Complete genome sequence for Salinimonas sp. strain G2-b.</title>
        <authorList>
            <person name="Park S.-J."/>
        </authorList>
    </citation>
    <scope>NUCLEOTIDE SEQUENCE [LARGE SCALE GENOMIC DNA]</scope>
    <source>
        <strain evidence="8 9">G2-b</strain>
    </source>
</reference>
<comment type="similarity">
    <text evidence="6 7">Belongs to the Mrp/NBP35 ATP-binding proteins family.</text>
</comment>
<dbReference type="CDD" id="cd02037">
    <property type="entry name" value="Mrp_NBP35"/>
    <property type="match status" value="1"/>
</dbReference>
<evidence type="ECO:0000256" key="4">
    <source>
        <dbReference type="ARBA" id="ARBA00023004"/>
    </source>
</evidence>
<accession>A0A7S9E0B4</accession>
<dbReference type="EMBL" id="CP064795">
    <property type="protein sequence ID" value="QPG06700.1"/>
    <property type="molecule type" value="Genomic_DNA"/>
</dbReference>
<evidence type="ECO:0000313" key="8">
    <source>
        <dbReference type="EMBL" id="QPG06700.1"/>
    </source>
</evidence>
<dbReference type="AlphaFoldDB" id="A0A7S9E0B4"/>
<gene>
    <name evidence="8" type="primary">apbC</name>
    <name evidence="8" type="ORF">IT774_06015</name>
</gene>
<dbReference type="InterPro" id="IPR044304">
    <property type="entry name" value="NUBPL-like"/>
</dbReference>
<dbReference type="PANTHER" id="PTHR42961">
    <property type="entry name" value="IRON-SULFUR PROTEIN NUBPL"/>
    <property type="match status" value="1"/>
</dbReference>
<dbReference type="GO" id="GO:0016887">
    <property type="term" value="F:ATP hydrolysis activity"/>
    <property type="evidence" value="ECO:0007669"/>
    <property type="project" value="UniProtKB-UniRule"/>
</dbReference>
<keyword evidence="2 7" id="KW-0547">Nucleotide-binding</keyword>
<dbReference type="InterPro" id="IPR033756">
    <property type="entry name" value="YlxH/NBP35"/>
</dbReference>
<keyword evidence="3 7" id="KW-0067">ATP-binding</keyword>
<keyword evidence="7" id="KW-0378">Hydrolase</keyword>
<evidence type="ECO:0000256" key="5">
    <source>
        <dbReference type="ARBA" id="ARBA00023014"/>
    </source>
</evidence>
<dbReference type="FunFam" id="3.40.50.300:FF:000418">
    <property type="entry name" value="Iron-sulfur cluster carrier protein"/>
    <property type="match status" value="1"/>
</dbReference>
<dbReference type="PANTHER" id="PTHR42961:SF2">
    <property type="entry name" value="IRON-SULFUR PROTEIN NUBPL"/>
    <property type="match status" value="1"/>
</dbReference>
<sequence length="362" mass="39085">MFFNRKSNKLHHSAASALAHYFSITEDTTQPWVQVHDAEITITLPFCVMSQHTALTGYLQDELQHQGLTASQITLNTQVHSAKTTLAPVKNIKNIVAVASGKGGVGKSTTAVNLAYALMQEGAKVGILDADIYGPSVPMMLGNPEARPQSQDEKHMEPPQAWGLVANSIGYLVPAEDAAVWRGPMASRALKQILDETLWPVLDYLIVDMPPGTGDIQLTMAQQVPVTGAVIVTTPQDMALADAQKGITMFNKVEVPVLGLIENMSYYQCTQCGHIDPIFAEHGGESLAEKYQLPLLGQLPLNTRLREHSDAGTPLVVTEPDDAMTQTYREIARALSINLALSVPAADASDHIKGDPIGFKSV</sequence>
<dbReference type="InterPro" id="IPR019591">
    <property type="entry name" value="Mrp/NBP35_ATP-bd"/>
</dbReference>
<dbReference type="GO" id="GO:0051539">
    <property type="term" value="F:4 iron, 4 sulfur cluster binding"/>
    <property type="evidence" value="ECO:0007669"/>
    <property type="project" value="TreeGrafter"/>
</dbReference>
<dbReference type="Proteomes" id="UP000595095">
    <property type="component" value="Chromosome"/>
</dbReference>
<comment type="subunit">
    <text evidence="7">Homodimer.</text>
</comment>
<dbReference type="PROSITE" id="PS01215">
    <property type="entry name" value="MRP"/>
    <property type="match status" value="1"/>
</dbReference>
<evidence type="ECO:0000256" key="1">
    <source>
        <dbReference type="ARBA" id="ARBA00022723"/>
    </source>
</evidence>
<feature type="binding site" evidence="7">
    <location>
        <begin position="101"/>
        <end position="108"/>
    </location>
    <ligand>
        <name>ATP</name>
        <dbReference type="ChEBI" id="CHEBI:30616"/>
    </ligand>
</feature>
<dbReference type="HAMAP" id="MF_02040">
    <property type="entry name" value="Mrp_NBP35"/>
    <property type="match status" value="1"/>
</dbReference>
<dbReference type="InterPro" id="IPR027417">
    <property type="entry name" value="P-loop_NTPase"/>
</dbReference>
<dbReference type="GO" id="GO:0005829">
    <property type="term" value="C:cytosol"/>
    <property type="evidence" value="ECO:0007669"/>
    <property type="project" value="TreeGrafter"/>
</dbReference>
<dbReference type="Gene3D" id="3.40.50.300">
    <property type="entry name" value="P-loop containing nucleotide triphosphate hydrolases"/>
    <property type="match status" value="1"/>
</dbReference>
<evidence type="ECO:0000313" key="9">
    <source>
        <dbReference type="Proteomes" id="UP000595095"/>
    </source>
</evidence>
<dbReference type="KEGG" id="smaa:IT774_06015"/>
<dbReference type="NCBIfam" id="NF008669">
    <property type="entry name" value="PRK11670.1"/>
    <property type="match status" value="1"/>
</dbReference>
<dbReference type="GO" id="GO:0016226">
    <property type="term" value="P:iron-sulfur cluster assembly"/>
    <property type="evidence" value="ECO:0007669"/>
    <property type="project" value="InterPro"/>
</dbReference>
<dbReference type="Pfam" id="PF10609">
    <property type="entry name" value="ParA"/>
    <property type="match status" value="1"/>
</dbReference>
<organism evidence="8 9">
    <name type="scientific">Salinimonas marina</name>
    <dbReference type="NCBI Taxonomy" id="2785918"/>
    <lineage>
        <taxon>Bacteria</taxon>
        <taxon>Pseudomonadati</taxon>
        <taxon>Pseudomonadota</taxon>
        <taxon>Gammaproteobacteria</taxon>
        <taxon>Alteromonadales</taxon>
        <taxon>Alteromonadaceae</taxon>
        <taxon>Alteromonas/Salinimonas group</taxon>
        <taxon>Salinimonas</taxon>
    </lineage>
</organism>
<name>A0A7S9E0B4_9ALTE</name>
<dbReference type="SUPFAM" id="SSF52540">
    <property type="entry name" value="P-loop containing nucleoside triphosphate hydrolases"/>
    <property type="match status" value="1"/>
</dbReference>
<dbReference type="GO" id="GO:0005524">
    <property type="term" value="F:ATP binding"/>
    <property type="evidence" value="ECO:0007669"/>
    <property type="project" value="UniProtKB-UniRule"/>
</dbReference>
<keyword evidence="1 7" id="KW-0479">Metal-binding</keyword>
<evidence type="ECO:0000256" key="2">
    <source>
        <dbReference type="ARBA" id="ARBA00022741"/>
    </source>
</evidence>
<proteinExistence type="inferred from homology"/>
<evidence type="ECO:0000256" key="7">
    <source>
        <dbReference type="HAMAP-Rule" id="MF_02040"/>
    </source>
</evidence>
<evidence type="ECO:0000256" key="3">
    <source>
        <dbReference type="ARBA" id="ARBA00022840"/>
    </source>
</evidence>
<dbReference type="InterPro" id="IPR000808">
    <property type="entry name" value="Mrp-like_CS"/>
</dbReference>
<evidence type="ECO:0000256" key="6">
    <source>
        <dbReference type="ARBA" id="ARBA00024036"/>
    </source>
</evidence>
<keyword evidence="9" id="KW-1185">Reference proteome</keyword>
<protein>
    <recommendedName>
        <fullName evidence="7">Iron-sulfur cluster carrier protein</fullName>
    </recommendedName>
</protein>